<comment type="caution">
    <text evidence="2">The sequence shown here is derived from an EMBL/GenBank/DDBJ whole genome shotgun (WGS) entry which is preliminary data.</text>
</comment>
<keyword evidence="3" id="KW-1185">Reference proteome</keyword>
<evidence type="ECO:0000313" key="2">
    <source>
        <dbReference type="EMBL" id="KAJ7075203.1"/>
    </source>
</evidence>
<dbReference type="EMBL" id="JARJCN010000101">
    <property type="protein sequence ID" value="KAJ7075203.1"/>
    <property type="molecule type" value="Genomic_DNA"/>
</dbReference>
<name>A0AAD6TRQ8_9AGAR</name>
<sequence length="195" mass="21574">MFELTAVTSKTAGESGSSRASKVTFLREPEKFPKYSLQGGETLAPYEVYKPVVAHEQSTASTRNTANQNQLSLPSYYPFPPNSTHPPSPLTHLLMMSPSAPPTRAVLTTAEAHSLIRVHCAANPPLGAFVDRAPARLPAEHYNRVAHGTPMRRTLHTIPRAVSYFAVGSHDDHIIHTFRRHSYTPCPRRASEPLW</sequence>
<proteinExistence type="predicted"/>
<organism evidence="2 3">
    <name type="scientific">Mycena belliarum</name>
    <dbReference type="NCBI Taxonomy" id="1033014"/>
    <lineage>
        <taxon>Eukaryota</taxon>
        <taxon>Fungi</taxon>
        <taxon>Dikarya</taxon>
        <taxon>Basidiomycota</taxon>
        <taxon>Agaricomycotina</taxon>
        <taxon>Agaricomycetes</taxon>
        <taxon>Agaricomycetidae</taxon>
        <taxon>Agaricales</taxon>
        <taxon>Marasmiineae</taxon>
        <taxon>Mycenaceae</taxon>
        <taxon>Mycena</taxon>
    </lineage>
</organism>
<dbReference type="Proteomes" id="UP001222325">
    <property type="component" value="Unassembled WGS sequence"/>
</dbReference>
<accession>A0AAD6TRQ8</accession>
<protein>
    <submittedName>
        <fullName evidence="2">Uncharacterized protein</fullName>
    </submittedName>
</protein>
<evidence type="ECO:0000256" key="1">
    <source>
        <dbReference type="SAM" id="MobiDB-lite"/>
    </source>
</evidence>
<reference evidence="2" key="1">
    <citation type="submission" date="2023-03" db="EMBL/GenBank/DDBJ databases">
        <title>Massive genome expansion in bonnet fungi (Mycena s.s.) driven by repeated elements and novel gene families across ecological guilds.</title>
        <authorList>
            <consortium name="Lawrence Berkeley National Laboratory"/>
            <person name="Harder C.B."/>
            <person name="Miyauchi S."/>
            <person name="Viragh M."/>
            <person name="Kuo A."/>
            <person name="Thoen E."/>
            <person name="Andreopoulos B."/>
            <person name="Lu D."/>
            <person name="Skrede I."/>
            <person name="Drula E."/>
            <person name="Henrissat B."/>
            <person name="Morin E."/>
            <person name="Kohler A."/>
            <person name="Barry K."/>
            <person name="LaButti K."/>
            <person name="Morin E."/>
            <person name="Salamov A."/>
            <person name="Lipzen A."/>
            <person name="Mereny Z."/>
            <person name="Hegedus B."/>
            <person name="Baldrian P."/>
            <person name="Stursova M."/>
            <person name="Weitz H."/>
            <person name="Taylor A."/>
            <person name="Grigoriev I.V."/>
            <person name="Nagy L.G."/>
            <person name="Martin F."/>
            <person name="Kauserud H."/>
        </authorList>
    </citation>
    <scope>NUCLEOTIDE SEQUENCE</scope>
    <source>
        <strain evidence="2">CBHHK173m</strain>
    </source>
</reference>
<gene>
    <name evidence="2" type="ORF">B0H15DRAFT_37997</name>
</gene>
<dbReference type="AlphaFoldDB" id="A0AAD6TRQ8"/>
<feature type="region of interest" description="Disordered" evidence="1">
    <location>
        <begin position="1"/>
        <end position="21"/>
    </location>
</feature>
<evidence type="ECO:0000313" key="3">
    <source>
        <dbReference type="Proteomes" id="UP001222325"/>
    </source>
</evidence>